<feature type="signal peptide" evidence="2">
    <location>
        <begin position="1"/>
        <end position="19"/>
    </location>
</feature>
<dbReference type="EMBL" id="JAVHNQ010000002">
    <property type="protein sequence ID" value="KAK6355137.1"/>
    <property type="molecule type" value="Genomic_DNA"/>
</dbReference>
<dbReference type="AlphaFoldDB" id="A0AAV9V8R7"/>
<evidence type="ECO:0000256" key="2">
    <source>
        <dbReference type="SAM" id="SignalP"/>
    </source>
</evidence>
<reference evidence="3 4" key="1">
    <citation type="submission" date="2019-10" db="EMBL/GenBank/DDBJ databases">
        <authorList>
            <person name="Palmer J.M."/>
        </authorList>
    </citation>
    <scope>NUCLEOTIDE SEQUENCE [LARGE SCALE GENOMIC DNA]</scope>
    <source>
        <strain evidence="3 4">TWF696</strain>
    </source>
</reference>
<evidence type="ECO:0000256" key="1">
    <source>
        <dbReference type="SAM" id="MobiDB-lite"/>
    </source>
</evidence>
<feature type="region of interest" description="Disordered" evidence="1">
    <location>
        <begin position="39"/>
        <end position="59"/>
    </location>
</feature>
<accession>A0AAV9V8R7</accession>
<protein>
    <submittedName>
        <fullName evidence="3">Uncharacterized protein</fullName>
    </submittedName>
</protein>
<gene>
    <name evidence="3" type="ORF">TWF696_004258</name>
</gene>
<name>A0AAV9V8R7_9PEZI</name>
<keyword evidence="4" id="KW-1185">Reference proteome</keyword>
<feature type="chain" id="PRO_5043564249" evidence="2">
    <location>
        <begin position="20"/>
        <end position="449"/>
    </location>
</feature>
<evidence type="ECO:0000313" key="4">
    <source>
        <dbReference type="Proteomes" id="UP001375240"/>
    </source>
</evidence>
<keyword evidence="2" id="KW-0732">Signal</keyword>
<evidence type="ECO:0000313" key="3">
    <source>
        <dbReference type="EMBL" id="KAK6355137.1"/>
    </source>
</evidence>
<dbReference type="Proteomes" id="UP001375240">
    <property type="component" value="Unassembled WGS sequence"/>
</dbReference>
<comment type="caution">
    <text evidence="3">The sequence shown here is derived from an EMBL/GenBank/DDBJ whole genome shotgun (WGS) entry which is preliminary data.</text>
</comment>
<organism evidence="3 4">
    <name type="scientific">Orbilia brochopaga</name>
    <dbReference type="NCBI Taxonomy" id="3140254"/>
    <lineage>
        <taxon>Eukaryota</taxon>
        <taxon>Fungi</taxon>
        <taxon>Dikarya</taxon>
        <taxon>Ascomycota</taxon>
        <taxon>Pezizomycotina</taxon>
        <taxon>Orbiliomycetes</taxon>
        <taxon>Orbiliales</taxon>
        <taxon>Orbiliaceae</taxon>
        <taxon>Orbilia</taxon>
    </lineage>
</organism>
<sequence>MTLARGILLAAWLSHLVAAAPVAQPQIGGEDLISLSDYSDVDESRTPPSQRSLLPPEDDQPIIALPLSNNNINVNSAQTSSNRPFNPYDSADVKFDTSLVRGLLGSNSSPAGTGRTGAVDSGQPRRLLAAPQTNNFNWAYDFLDRLPQLIQVDTQDQDLDLSPKIAMAIPPTASTQVGGDNGQVNLPAYPGLRDAYTSGMNAKPLRAFSPAPGIGKQPVKLGSIFSGATNANTPQLQSLRSPINALDQQQQQQQEGEAMSETVSSIPPVNNYEAITTPEKDVWTRLAGGGRPFGFGETVTPPLAWLANGAGGRRPPPERELQLSDLEEVLQGIMTDEDDTTSERASPKLSCELTEGGGYCDEEQANLPVAKLVSRYDGTFEVRYPGRGVGRAGAPLMQIDQRVDEQEVVLRPPPNAAGGTGASRGLGYGFGPGRLGAGPRMTTMQNMYS</sequence>
<proteinExistence type="predicted"/>